<feature type="region of interest" description="Disordered" evidence="1">
    <location>
        <begin position="1"/>
        <end position="30"/>
    </location>
</feature>
<dbReference type="AlphaFoldDB" id="A0A3N2Q1U4"/>
<feature type="compositionally biased region" description="Basic and acidic residues" evidence="1">
    <location>
        <begin position="67"/>
        <end position="90"/>
    </location>
</feature>
<reference evidence="2 3" key="1">
    <citation type="journal article" date="2018" name="Mol. Ecol.">
        <title>The obligate alkalophilic soda-lake fungus Sodiomyces alkalinus has shifted to a protein diet.</title>
        <authorList>
            <person name="Grum-Grzhimaylo A.A."/>
            <person name="Falkoski D.L."/>
            <person name="van den Heuvel J."/>
            <person name="Valero-Jimenez C.A."/>
            <person name="Min B."/>
            <person name="Choi I.G."/>
            <person name="Lipzen A."/>
            <person name="Daum C.G."/>
            <person name="Aanen D.K."/>
            <person name="Tsang A."/>
            <person name="Henrissat B."/>
            <person name="Bilanenko E.N."/>
            <person name="de Vries R.P."/>
            <person name="van Kan J.A.L."/>
            <person name="Grigoriev I.V."/>
            <person name="Debets A.J.M."/>
        </authorList>
    </citation>
    <scope>NUCLEOTIDE SEQUENCE [LARGE SCALE GENOMIC DNA]</scope>
    <source>
        <strain evidence="2 3">F11</strain>
    </source>
</reference>
<feature type="compositionally biased region" description="Basic residues" evidence="1">
    <location>
        <begin position="54"/>
        <end position="66"/>
    </location>
</feature>
<feature type="region of interest" description="Disordered" evidence="1">
    <location>
        <begin position="54"/>
        <end position="97"/>
    </location>
</feature>
<proteinExistence type="predicted"/>
<dbReference type="EMBL" id="ML119052">
    <property type="protein sequence ID" value="ROT40658.1"/>
    <property type="molecule type" value="Genomic_DNA"/>
</dbReference>
<protein>
    <submittedName>
        <fullName evidence="2">Uncharacterized protein</fullName>
    </submittedName>
</protein>
<evidence type="ECO:0000313" key="2">
    <source>
        <dbReference type="EMBL" id="ROT40658.1"/>
    </source>
</evidence>
<evidence type="ECO:0000256" key="1">
    <source>
        <dbReference type="SAM" id="MobiDB-lite"/>
    </source>
</evidence>
<dbReference type="Proteomes" id="UP000272025">
    <property type="component" value="Unassembled WGS sequence"/>
</dbReference>
<dbReference type="GeneID" id="39574938"/>
<accession>A0A3N2Q1U4</accession>
<name>A0A3N2Q1U4_SODAK</name>
<organism evidence="2 3">
    <name type="scientific">Sodiomyces alkalinus (strain CBS 110278 / VKM F-3762 / F11)</name>
    <name type="common">Alkaliphilic filamentous fungus</name>
    <dbReference type="NCBI Taxonomy" id="1314773"/>
    <lineage>
        <taxon>Eukaryota</taxon>
        <taxon>Fungi</taxon>
        <taxon>Dikarya</taxon>
        <taxon>Ascomycota</taxon>
        <taxon>Pezizomycotina</taxon>
        <taxon>Sordariomycetes</taxon>
        <taxon>Hypocreomycetidae</taxon>
        <taxon>Glomerellales</taxon>
        <taxon>Plectosphaerellaceae</taxon>
        <taxon>Sodiomyces</taxon>
    </lineage>
</organism>
<evidence type="ECO:0000313" key="3">
    <source>
        <dbReference type="Proteomes" id="UP000272025"/>
    </source>
</evidence>
<gene>
    <name evidence="2" type="ORF">SODALDRAFT_101924</name>
</gene>
<keyword evidence="3" id="KW-1185">Reference proteome</keyword>
<dbReference type="RefSeq" id="XP_028468464.1">
    <property type="nucleotide sequence ID" value="XM_028606460.1"/>
</dbReference>
<sequence length="120" mass="14786">MSGRPFLRVFQTSGYPGIERKKNPAITPDKTSLLPKAEVKPNWYREGNRHYRVYTHRRRNIRRKRERQRERETERERERERREREREEKIKKRKETTPGTIWKYIRSGIVCICVCVRDQS</sequence>